<keyword evidence="11" id="KW-0282">Flagellum</keyword>
<evidence type="ECO:0000256" key="5">
    <source>
        <dbReference type="ARBA" id="ARBA00022692"/>
    </source>
</evidence>
<sequence>MFSFTDTELIALVTAFIWPFVRISAMLLAAPIFGAGTVPLRVRLVLAMVLAALIAPLLPEAPAVAPLSMEGLLVTLQQVLIGVTMGFILQMVMSALTMAGESIALSMGLGYASMVDPGMGVQVPVVSQLFMIMGTLLFLAMNGHIALLDMLLQSFYLMPIGVDGLTRVDFWWVASFGSTMYVGALLVGLPIVAAMLMVNLSMGVITRASPQLNIFAVGFPMMILLGFILIMLNLPTLEPRIRDLAMAGFGLIQRILGG</sequence>
<comment type="subcellular location">
    <subcellularLocation>
        <location evidence="10">Cell membrane</location>
        <topology evidence="10">Multi-pass membrane protein</topology>
    </subcellularLocation>
    <subcellularLocation>
        <location evidence="10">Bacterial flagellum basal body</location>
    </subcellularLocation>
</comment>
<dbReference type="NCBIfam" id="TIGR01400">
    <property type="entry name" value="fliR"/>
    <property type="match status" value="1"/>
</dbReference>
<dbReference type="RefSeq" id="WP_090207688.1">
    <property type="nucleotide sequence ID" value="NZ_FOFO01000019.1"/>
</dbReference>
<dbReference type="PANTHER" id="PTHR30065:SF8">
    <property type="entry name" value="FLAGELLAR BIOSYNTHETIC PROTEIN FLIR"/>
    <property type="match status" value="1"/>
</dbReference>
<dbReference type="PRINTS" id="PR00953">
    <property type="entry name" value="TYPE3IMRPROT"/>
</dbReference>
<keyword evidence="4 10" id="KW-1003">Cell membrane</keyword>
<evidence type="ECO:0000256" key="9">
    <source>
        <dbReference type="NCBIfam" id="TIGR01400"/>
    </source>
</evidence>
<name>A0A1H9DWU7_9GAMM</name>
<keyword evidence="8 10" id="KW-0975">Bacterial flagellum</keyword>
<feature type="transmembrane region" description="Helical" evidence="10">
    <location>
        <begin position="125"/>
        <end position="148"/>
    </location>
</feature>
<dbReference type="Proteomes" id="UP000199496">
    <property type="component" value="Unassembled WGS sequence"/>
</dbReference>
<keyword evidence="5 10" id="KW-0812">Transmembrane</keyword>
<feature type="transmembrane region" description="Helical" evidence="10">
    <location>
        <begin position="180"/>
        <end position="200"/>
    </location>
</feature>
<protein>
    <recommendedName>
        <fullName evidence="3 9">Flagellar biosynthetic protein FliR</fullName>
    </recommendedName>
</protein>
<feature type="transmembrane region" description="Helical" evidence="10">
    <location>
        <begin position="212"/>
        <end position="234"/>
    </location>
</feature>
<organism evidence="11 12">
    <name type="scientific">Ectothiorhodospira magna</name>
    <dbReference type="NCBI Taxonomy" id="867345"/>
    <lineage>
        <taxon>Bacteria</taxon>
        <taxon>Pseudomonadati</taxon>
        <taxon>Pseudomonadota</taxon>
        <taxon>Gammaproteobacteria</taxon>
        <taxon>Chromatiales</taxon>
        <taxon>Ectothiorhodospiraceae</taxon>
        <taxon>Ectothiorhodospira</taxon>
    </lineage>
</organism>
<keyword evidence="11" id="KW-0969">Cilium</keyword>
<evidence type="ECO:0000256" key="6">
    <source>
        <dbReference type="ARBA" id="ARBA00022989"/>
    </source>
</evidence>
<evidence type="ECO:0000256" key="10">
    <source>
        <dbReference type="RuleBase" id="RU362071"/>
    </source>
</evidence>
<dbReference type="EMBL" id="FOFO01000019">
    <property type="protein sequence ID" value="SEQ17896.1"/>
    <property type="molecule type" value="Genomic_DNA"/>
</dbReference>
<dbReference type="Pfam" id="PF01311">
    <property type="entry name" value="Bac_export_1"/>
    <property type="match status" value="1"/>
</dbReference>
<feature type="transmembrane region" description="Helical" evidence="10">
    <location>
        <begin position="40"/>
        <end position="58"/>
    </location>
</feature>
<evidence type="ECO:0000256" key="2">
    <source>
        <dbReference type="ARBA" id="ARBA00009772"/>
    </source>
</evidence>
<dbReference type="AlphaFoldDB" id="A0A1H9DWU7"/>
<keyword evidence="6 10" id="KW-1133">Transmembrane helix</keyword>
<comment type="function">
    <text evidence="1 10">Role in flagellar biosynthesis.</text>
</comment>
<comment type="similarity">
    <text evidence="2 10">Belongs to the FliR/MopE/SpaR family.</text>
</comment>
<dbReference type="InterPro" id="IPR002010">
    <property type="entry name" value="T3SS_IM_R"/>
</dbReference>
<dbReference type="GO" id="GO:0005886">
    <property type="term" value="C:plasma membrane"/>
    <property type="evidence" value="ECO:0007669"/>
    <property type="project" value="UniProtKB-SubCell"/>
</dbReference>
<dbReference type="InterPro" id="IPR006303">
    <property type="entry name" value="FliR"/>
</dbReference>
<evidence type="ECO:0000256" key="8">
    <source>
        <dbReference type="ARBA" id="ARBA00023143"/>
    </source>
</evidence>
<keyword evidence="7 10" id="KW-0472">Membrane</keyword>
<feature type="transmembrane region" description="Helical" evidence="10">
    <location>
        <begin position="9"/>
        <end position="34"/>
    </location>
</feature>
<evidence type="ECO:0000313" key="11">
    <source>
        <dbReference type="EMBL" id="SEQ17896.1"/>
    </source>
</evidence>
<evidence type="ECO:0000256" key="4">
    <source>
        <dbReference type="ARBA" id="ARBA00022475"/>
    </source>
</evidence>
<dbReference type="GO" id="GO:0009425">
    <property type="term" value="C:bacterial-type flagellum basal body"/>
    <property type="evidence" value="ECO:0007669"/>
    <property type="project" value="UniProtKB-SubCell"/>
</dbReference>
<evidence type="ECO:0000256" key="3">
    <source>
        <dbReference type="ARBA" id="ARBA00021717"/>
    </source>
</evidence>
<reference evidence="11 12" key="1">
    <citation type="submission" date="2016-10" db="EMBL/GenBank/DDBJ databases">
        <authorList>
            <person name="de Groot N.N."/>
        </authorList>
    </citation>
    <scope>NUCLEOTIDE SEQUENCE [LARGE SCALE GENOMIC DNA]</scope>
    <source>
        <strain evidence="11 12">B7-7</strain>
    </source>
</reference>
<dbReference type="GO" id="GO:0044780">
    <property type="term" value="P:bacterial-type flagellum assembly"/>
    <property type="evidence" value="ECO:0007669"/>
    <property type="project" value="UniProtKB-UniRule"/>
</dbReference>
<evidence type="ECO:0000313" key="12">
    <source>
        <dbReference type="Proteomes" id="UP000199496"/>
    </source>
</evidence>
<keyword evidence="11" id="KW-0966">Cell projection</keyword>
<dbReference type="GO" id="GO:0006605">
    <property type="term" value="P:protein targeting"/>
    <property type="evidence" value="ECO:0007669"/>
    <property type="project" value="UniProtKB-UniRule"/>
</dbReference>
<evidence type="ECO:0000256" key="1">
    <source>
        <dbReference type="ARBA" id="ARBA00002578"/>
    </source>
</evidence>
<gene>
    <name evidence="11" type="ORF">SAMN05421693_11930</name>
</gene>
<accession>A0A1H9DWU7</accession>
<dbReference type="STRING" id="867345.SAMN05421693_11930"/>
<keyword evidence="12" id="KW-1185">Reference proteome</keyword>
<feature type="transmembrane region" description="Helical" evidence="10">
    <location>
        <begin position="79"/>
        <end position="105"/>
    </location>
</feature>
<evidence type="ECO:0000256" key="7">
    <source>
        <dbReference type="ARBA" id="ARBA00023136"/>
    </source>
</evidence>
<proteinExistence type="inferred from homology"/>
<dbReference type="PANTHER" id="PTHR30065">
    <property type="entry name" value="FLAGELLAR BIOSYNTHETIC PROTEIN FLIR"/>
    <property type="match status" value="1"/>
</dbReference>
<dbReference type="OrthoDB" id="9797790at2"/>